<proteinExistence type="predicted"/>
<accession>A0A3D8K3G2</accession>
<evidence type="ECO:0000313" key="3">
    <source>
        <dbReference type="Proteomes" id="UP000256838"/>
    </source>
</evidence>
<feature type="compositionally biased region" description="Low complexity" evidence="1">
    <location>
        <begin position="16"/>
        <end position="31"/>
    </location>
</feature>
<gene>
    <name evidence="2" type="ORF">DWV00_08955</name>
</gene>
<dbReference type="EMBL" id="QRGA01000005">
    <property type="protein sequence ID" value="RDU99415.1"/>
    <property type="molecule type" value="Genomic_DNA"/>
</dbReference>
<feature type="compositionally biased region" description="Gly residues" evidence="1">
    <location>
        <begin position="1"/>
        <end position="15"/>
    </location>
</feature>
<evidence type="ECO:0000313" key="2">
    <source>
        <dbReference type="EMBL" id="RDU99415.1"/>
    </source>
</evidence>
<name>A0A3D8K3G2_9BURK</name>
<keyword evidence="3" id="KW-1185">Reference proteome</keyword>
<dbReference type="OrthoDB" id="4056051at1224"/>
<evidence type="ECO:0000256" key="1">
    <source>
        <dbReference type="SAM" id="MobiDB-lite"/>
    </source>
</evidence>
<organism evidence="2 3">
    <name type="scientific">Trinickia dinghuensis</name>
    <dbReference type="NCBI Taxonomy" id="2291023"/>
    <lineage>
        <taxon>Bacteria</taxon>
        <taxon>Pseudomonadati</taxon>
        <taxon>Pseudomonadota</taxon>
        <taxon>Betaproteobacteria</taxon>
        <taxon>Burkholderiales</taxon>
        <taxon>Burkholderiaceae</taxon>
        <taxon>Trinickia</taxon>
    </lineage>
</organism>
<sequence length="116" mass="11367">MTSAGGLGYGTGSGGTVTQTTNKSTTVTLNSPTGQITMNNAALAAGATISFTFNCSVMTANDVLVMSINANSPNAAAYSVRGISSSSAAVFVTNTSSGSLSDAVIINFAVIKGATS</sequence>
<reference evidence="2 3" key="1">
    <citation type="submission" date="2018-08" db="EMBL/GenBank/DDBJ databases">
        <title>Paraburkholderia sp. DHOM06 isolated from forest soil.</title>
        <authorList>
            <person name="Gao Z.-H."/>
            <person name="Qiu L.-H."/>
        </authorList>
    </citation>
    <scope>NUCLEOTIDE SEQUENCE [LARGE SCALE GENOMIC DNA]</scope>
    <source>
        <strain evidence="2 3">DHOM06</strain>
    </source>
</reference>
<protein>
    <submittedName>
        <fullName evidence="2">Uncharacterized protein</fullName>
    </submittedName>
</protein>
<comment type="caution">
    <text evidence="2">The sequence shown here is derived from an EMBL/GenBank/DDBJ whole genome shotgun (WGS) entry which is preliminary data.</text>
</comment>
<dbReference type="AlphaFoldDB" id="A0A3D8K3G2"/>
<feature type="region of interest" description="Disordered" evidence="1">
    <location>
        <begin position="1"/>
        <end position="31"/>
    </location>
</feature>
<dbReference type="Proteomes" id="UP000256838">
    <property type="component" value="Unassembled WGS sequence"/>
</dbReference>